<sequence>MLQVTLVKPDQISAEAGETWRRLLDQAAGFDSPFFRPEFAALIGQVRPDAEVAILTKAGRQVGFLPFRRQGTIGRPLAGVLSDFEGLVLEQGVQVGDCELLAACGLSAWRFDHWLADQSAFASGVYQQQTSPMIDLSSGYAAYCQVLQQSGRTWVQKTHRKKRKLEREVGPVTFRTYDHSPATLAQLLAWKAEQYQRTGQWNPLQTEWVQAFLPRLVAQQSADFAGWVASVWAGDQLVAACLGMRSANVAHPWFPAYSPAFARYSPGRLLLLEMAEAFADQGMTRVDLGKGPEEYKQHFATGSIAVAEGSVERSPLTYAVRRGWRQTQAYFRQSPLRRPLLAPYRLLRNAYRRMRYS</sequence>
<organism evidence="2 3">
    <name type="scientific">Lignipirellula cremea</name>
    <dbReference type="NCBI Taxonomy" id="2528010"/>
    <lineage>
        <taxon>Bacteria</taxon>
        <taxon>Pseudomonadati</taxon>
        <taxon>Planctomycetota</taxon>
        <taxon>Planctomycetia</taxon>
        <taxon>Pirellulales</taxon>
        <taxon>Pirellulaceae</taxon>
        <taxon>Lignipirellula</taxon>
    </lineage>
</organism>
<gene>
    <name evidence="2" type="ORF">Pla8534_23970</name>
</gene>
<dbReference type="OrthoDB" id="4700839at2"/>
<dbReference type="Gene3D" id="3.40.630.30">
    <property type="match status" value="1"/>
</dbReference>
<dbReference type="Proteomes" id="UP000317648">
    <property type="component" value="Chromosome"/>
</dbReference>
<reference evidence="2 3" key="1">
    <citation type="submission" date="2019-02" db="EMBL/GenBank/DDBJ databases">
        <title>Deep-cultivation of Planctomycetes and their phenomic and genomic characterization uncovers novel biology.</title>
        <authorList>
            <person name="Wiegand S."/>
            <person name="Jogler M."/>
            <person name="Boedeker C."/>
            <person name="Pinto D."/>
            <person name="Vollmers J."/>
            <person name="Rivas-Marin E."/>
            <person name="Kohn T."/>
            <person name="Peeters S.H."/>
            <person name="Heuer A."/>
            <person name="Rast P."/>
            <person name="Oberbeckmann S."/>
            <person name="Bunk B."/>
            <person name="Jeske O."/>
            <person name="Meyerdierks A."/>
            <person name="Storesund J.E."/>
            <person name="Kallscheuer N."/>
            <person name="Luecker S."/>
            <person name="Lage O.M."/>
            <person name="Pohl T."/>
            <person name="Merkel B.J."/>
            <person name="Hornburger P."/>
            <person name="Mueller R.-W."/>
            <person name="Bruemmer F."/>
            <person name="Labrenz M."/>
            <person name="Spormann A.M."/>
            <person name="Op den Camp H."/>
            <person name="Overmann J."/>
            <person name="Amann R."/>
            <person name="Jetten M.S.M."/>
            <person name="Mascher T."/>
            <person name="Medema M.H."/>
            <person name="Devos D.P."/>
            <person name="Kaster A.-K."/>
            <person name="Ovreas L."/>
            <person name="Rohde M."/>
            <person name="Galperin M.Y."/>
            <person name="Jogler C."/>
        </authorList>
    </citation>
    <scope>NUCLEOTIDE SEQUENCE [LARGE SCALE GENOMIC DNA]</scope>
    <source>
        <strain evidence="2 3">Pla85_3_4</strain>
    </source>
</reference>
<accession>A0A518DS04</accession>
<evidence type="ECO:0000313" key="3">
    <source>
        <dbReference type="Proteomes" id="UP000317648"/>
    </source>
</evidence>
<name>A0A518DS04_9BACT</name>
<dbReference type="SUPFAM" id="SSF55729">
    <property type="entry name" value="Acyl-CoA N-acyltransferases (Nat)"/>
    <property type="match status" value="1"/>
</dbReference>
<dbReference type="KEGG" id="lcre:Pla8534_23970"/>
<dbReference type="EMBL" id="CP036433">
    <property type="protein sequence ID" value="QDU94604.1"/>
    <property type="molecule type" value="Genomic_DNA"/>
</dbReference>
<keyword evidence="3" id="KW-1185">Reference proteome</keyword>
<feature type="domain" description="BioF2-like acetyltransferase" evidence="1">
    <location>
        <begin position="158"/>
        <end position="297"/>
    </location>
</feature>
<protein>
    <recommendedName>
        <fullName evidence="1">BioF2-like acetyltransferase domain-containing protein</fullName>
    </recommendedName>
</protein>
<dbReference type="InterPro" id="IPR038740">
    <property type="entry name" value="BioF2-like_GNAT_dom"/>
</dbReference>
<proteinExistence type="predicted"/>
<evidence type="ECO:0000313" key="2">
    <source>
        <dbReference type="EMBL" id="QDU94604.1"/>
    </source>
</evidence>
<dbReference type="Pfam" id="PF13480">
    <property type="entry name" value="Acetyltransf_6"/>
    <property type="match status" value="1"/>
</dbReference>
<dbReference type="AlphaFoldDB" id="A0A518DS04"/>
<evidence type="ECO:0000259" key="1">
    <source>
        <dbReference type="Pfam" id="PF13480"/>
    </source>
</evidence>
<dbReference type="InterPro" id="IPR016181">
    <property type="entry name" value="Acyl_CoA_acyltransferase"/>
</dbReference>